<keyword evidence="4" id="KW-0479">Metal-binding</keyword>
<evidence type="ECO:0000256" key="9">
    <source>
        <dbReference type="ARBA" id="ARBA00023136"/>
    </source>
</evidence>
<evidence type="ECO:0000313" key="13">
    <source>
        <dbReference type="EMBL" id="TDR80597.1"/>
    </source>
</evidence>
<keyword evidence="8" id="KW-0350">Heme biosynthesis</keyword>
<dbReference type="OrthoDB" id="1447144at2"/>
<comment type="subcellular location">
    <subcellularLocation>
        <location evidence="1">Membrane</location>
        <topology evidence="1">Multi-pass membrane protein</topology>
    </subcellularLocation>
</comment>
<keyword evidence="5 12" id="KW-1133">Transmembrane helix</keyword>
<dbReference type="EMBL" id="SNZP01000004">
    <property type="protein sequence ID" value="TDR80597.1"/>
    <property type="molecule type" value="Genomic_DNA"/>
</dbReference>
<keyword evidence="3 12" id="KW-0812">Transmembrane</keyword>
<dbReference type="RefSeq" id="WP_133679113.1">
    <property type="nucleotide sequence ID" value="NZ_SNZP01000004.1"/>
</dbReference>
<evidence type="ECO:0000256" key="12">
    <source>
        <dbReference type="SAM" id="Phobius"/>
    </source>
</evidence>
<feature type="transmembrane region" description="Helical" evidence="12">
    <location>
        <begin position="102"/>
        <end position="119"/>
    </location>
</feature>
<dbReference type="PANTHER" id="PTHR35457:SF1">
    <property type="entry name" value="HEME A SYNTHASE"/>
    <property type="match status" value="1"/>
</dbReference>
<evidence type="ECO:0000256" key="4">
    <source>
        <dbReference type="ARBA" id="ARBA00022723"/>
    </source>
</evidence>
<evidence type="ECO:0000256" key="10">
    <source>
        <dbReference type="ARBA" id="ARBA00023157"/>
    </source>
</evidence>
<dbReference type="Pfam" id="PF02628">
    <property type="entry name" value="COX15-CtaA"/>
    <property type="match status" value="1"/>
</dbReference>
<dbReference type="InterPro" id="IPR050450">
    <property type="entry name" value="COX15/CtaA_HemeA_synthase"/>
</dbReference>
<comment type="caution">
    <text evidence="13">The sequence shown here is derived from an EMBL/GenBank/DDBJ whole genome shotgun (WGS) entry which is preliminary data.</text>
</comment>
<evidence type="ECO:0000313" key="14">
    <source>
        <dbReference type="Proteomes" id="UP000295611"/>
    </source>
</evidence>
<feature type="transmembrane region" description="Helical" evidence="12">
    <location>
        <begin position="234"/>
        <end position="252"/>
    </location>
</feature>
<name>A0A4R7BAD9_9NEIS</name>
<dbReference type="GO" id="GO:0016020">
    <property type="term" value="C:membrane"/>
    <property type="evidence" value="ECO:0007669"/>
    <property type="project" value="UniProtKB-SubCell"/>
</dbReference>
<evidence type="ECO:0000256" key="7">
    <source>
        <dbReference type="ARBA" id="ARBA00023004"/>
    </source>
</evidence>
<evidence type="ECO:0000256" key="5">
    <source>
        <dbReference type="ARBA" id="ARBA00022989"/>
    </source>
</evidence>
<evidence type="ECO:0000256" key="2">
    <source>
        <dbReference type="ARBA" id="ARBA00022475"/>
    </source>
</evidence>
<feature type="transmembrane region" description="Helical" evidence="12">
    <location>
        <begin position="264"/>
        <end position="284"/>
    </location>
</feature>
<evidence type="ECO:0000256" key="6">
    <source>
        <dbReference type="ARBA" id="ARBA00023002"/>
    </source>
</evidence>
<protein>
    <submittedName>
        <fullName evidence="13">Cytochrome c oxidase assembly protein subunit 15</fullName>
    </submittedName>
</protein>
<dbReference type="PANTHER" id="PTHR35457">
    <property type="entry name" value="HEME A SYNTHASE"/>
    <property type="match status" value="1"/>
</dbReference>
<feature type="transmembrane region" description="Helical" evidence="12">
    <location>
        <begin position="158"/>
        <end position="180"/>
    </location>
</feature>
<gene>
    <name evidence="13" type="ORF">DFP86_10495</name>
</gene>
<evidence type="ECO:0000256" key="1">
    <source>
        <dbReference type="ARBA" id="ARBA00004141"/>
    </source>
</evidence>
<dbReference type="GO" id="GO:0046872">
    <property type="term" value="F:metal ion binding"/>
    <property type="evidence" value="ECO:0007669"/>
    <property type="project" value="UniProtKB-KW"/>
</dbReference>
<evidence type="ECO:0000256" key="11">
    <source>
        <dbReference type="ARBA" id="ARBA00023444"/>
    </source>
</evidence>
<dbReference type="Proteomes" id="UP000295611">
    <property type="component" value="Unassembled WGS sequence"/>
</dbReference>
<keyword evidence="10" id="KW-1015">Disulfide bond</keyword>
<dbReference type="AlphaFoldDB" id="A0A4R7BAD9"/>
<reference evidence="13 14" key="1">
    <citation type="submission" date="2019-03" db="EMBL/GenBank/DDBJ databases">
        <title>Genomic Encyclopedia of Type Strains, Phase III (KMG-III): the genomes of soil and plant-associated and newly described type strains.</title>
        <authorList>
            <person name="Whitman W."/>
        </authorList>
    </citation>
    <scope>NUCLEOTIDE SEQUENCE [LARGE SCALE GENOMIC DNA]</scope>
    <source>
        <strain evidence="13 14">CECT 8976</strain>
    </source>
</reference>
<dbReference type="InterPro" id="IPR003780">
    <property type="entry name" value="COX15/CtaA_fam"/>
</dbReference>
<keyword evidence="2" id="KW-1003">Cell membrane</keyword>
<feature type="transmembrane region" description="Helical" evidence="12">
    <location>
        <begin position="125"/>
        <end position="146"/>
    </location>
</feature>
<keyword evidence="7" id="KW-0408">Iron</keyword>
<dbReference type="GO" id="GO:0016491">
    <property type="term" value="F:oxidoreductase activity"/>
    <property type="evidence" value="ECO:0007669"/>
    <property type="project" value="UniProtKB-KW"/>
</dbReference>
<proteinExistence type="predicted"/>
<feature type="transmembrane region" description="Helical" evidence="12">
    <location>
        <begin position="71"/>
        <end position="90"/>
    </location>
</feature>
<feature type="transmembrane region" description="Helical" evidence="12">
    <location>
        <begin position="290"/>
        <end position="312"/>
    </location>
</feature>
<accession>A0A4R7BAD9</accession>
<keyword evidence="9 12" id="KW-0472">Membrane</keyword>
<organism evidence="13 14">
    <name type="scientific">Paludibacterium purpuratum</name>
    <dbReference type="NCBI Taxonomy" id="1144873"/>
    <lineage>
        <taxon>Bacteria</taxon>
        <taxon>Pseudomonadati</taxon>
        <taxon>Pseudomonadota</taxon>
        <taxon>Betaproteobacteria</taxon>
        <taxon>Neisseriales</taxon>
        <taxon>Chromobacteriaceae</taxon>
        <taxon>Paludibacterium</taxon>
    </lineage>
</organism>
<keyword evidence="6" id="KW-0560">Oxidoreductase</keyword>
<keyword evidence="14" id="KW-1185">Reference proteome</keyword>
<sequence length="318" mass="33501">MKLVWMAWLLACLVVPLGAYVRLSQAGLGCPDWPGCYGQLSPHHAATQIARAEAADPAGPVSPGKAWREMIHRYLASGLGALILIMSANNARQGELRRASRLLLAAVVLQGLLGMWTVTQLLKPVVVSAHLVLGMALAAGLASLVWRARLPVLRVAQSLRGLGVLLVALLLVQVVLGGWVSASHAALACQGFPACNGAWWPPLRFDLALRLMGAPAATAGDIDPQGLALITIHWLHRLGALLVSLTVLALLWRGRRLPALRPALSMLALAWAVQVGLGVLNVLLRLPLPLAVAHNLGALALLTVAVVLLTHLSSEAAA</sequence>
<dbReference type="GO" id="GO:0006784">
    <property type="term" value="P:heme A biosynthetic process"/>
    <property type="evidence" value="ECO:0007669"/>
    <property type="project" value="InterPro"/>
</dbReference>
<evidence type="ECO:0000256" key="3">
    <source>
        <dbReference type="ARBA" id="ARBA00022692"/>
    </source>
</evidence>
<comment type="pathway">
    <text evidence="11">Porphyrin-containing compound metabolism.</text>
</comment>
<evidence type="ECO:0000256" key="8">
    <source>
        <dbReference type="ARBA" id="ARBA00023133"/>
    </source>
</evidence>